<feature type="compositionally biased region" description="Basic residues" evidence="3">
    <location>
        <begin position="119"/>
        <end position="128"/>
    </location>
</feature>
<accession>A0A1X3H9F2</accession>
<protein>
    <recommendedName>
        <fullName evidence="4">Response regulatory domain-containing protein</fullName>
    </recommendedName>
</protein>
<sequence>MTDPVRILVAEDEVSIQQIVEEALADGGFQADIAPSGEEALSRFQDDGSVYRALLTDIGIGAGLNGWVLARRIREIDPDFPIVYMTGGHSDEWKSQGVPNSLAETPNLPGSSAVKARFRSTTSRHHHGRADPLLRRLHKRERRPPHTGGRHGSSIETPSPVLHVPPFLLRARPLDFQHRRTLKTAGRRSLRALRRFPHGSASFHVE</sequence>
<dbReference type="AlphaFoldDB" id="A0A1X3H9F2"/>
<feature type="compositionally biased region" description="Basic residues" evidence="3">
    <location>
        <begin position="135"/>
        <end position="149"/>
    </location>
</feature>
<dbReference type="InterPro" id="IPR011006">
    <property type="entry name" value="CheY-like_superfamily"/>
</dbReference>
<evidence type="ECO:0000313" key="5">
    <source>
        <dbReference type="EMBL" id="OSJ13014.1"/>
    </source>
</evidence>
<feature type="domain" description="Response regulatory" evidence="4">
    <location>
        <begin position="6"/>
        <end position="119"/>
    </location>
</feature>
<dbReference type="InterPro" id="IPR050595">
    <property type="entry name" value="Bact_response_regulator"/>
</dbReference>
<dbReference type="Proteomes" id="UP000193553">
    <property type="component" value="Unassembled WGS sequence"/>
</dbReference>
<dbReference type="Gene3D" id="3.40.50.2300">
    <property type="match status" value="1"/>
</dbReference>
<dbReference type="Pfam" id="PF00072">
    <property type="entry name" value="Response_reg"/>
    <property type="match status" value="1"/>
</dbReference>
<name>A0A1X3H9F2_9BRAD</name>
<dbReference type="InterPro" id="IPR001789">
    <property type="entry name" value="Sig_transdc_resp-reg_receiver"/>
</dbReference>
<dbReference type="OrthoDB" id="7210814at2"/>
<dbReference type="CDD" id="cd00156">
    <property type="entry name" value="REC"/>
    <property type="match status" value="1"/>
</dbReference>
<evidence type="ECO:0000313" key="6">
    <source>
        <dbReference type="Proteomes" id="UP000193553"/>
    </source>
</evidence>
<feature type="region of interest" description="Disordered" evidence="3">
    <location>
        <begin position="119"/>
        <end position="160"/>
    </location>
</feature>
<keyword evidence="1 2" id="KW-0597">Phosphoprotein</keyword>
<proteinExistence type="predicted"/>
<feature type="modified residue" description="4-aspartylphosphate" evidence="2">
    <location>
        <position position="57"/>
    </location>
</feature>
<dbReference type="RefSeq" id="WP_085358206.1">
    <property type="nucleotide sequence ID" value="NZ_NAFD01000171.1"/>
</dbReference>
<evidence type="ECO:0000256" key="2">
    <source>
        <dbReference type="PROSITE-ProRule" id="PRU00169"/>
    </source>
</evidence>
<organism evidence="5 6">
    <name type="scientific">Bradyrhizobium canariense</name>
    <dbReference type="NCBI Taxonomy" id="255045"/>
    <lineage>
        <taxon>Bacteria</taxon>
        <taxon>Pseudomonadati</taxon>
        <taxon>Pseudomonadota</taxon>
        <taxon>Alphaproteobacteria</taxon>
        <taxon>Hyphomicrobiales</taxon>
        <taxon>Nitrobacteraceae</taxon>
        <taxon>Bradyrhizobium</taxon>
    </lineage>
</organism>
<dbReference type="PROSITE" id="PS50110">
    <property type="entry name" value="RESPONSE_REGULATORY"/>
    <property type="match status" value="1"/>
</dbReference>
<evidence type="ECO:0000256" key="1">
    <source>
        <dbReference type="ARBA" id="ARBA00022553"/>
    </source>
</evidence>
<dbReference type="SMART" id="SM00448">
    <property type="entry name" value="REC"/>
    <property type="match status" value="1"/>
</dbReference>
<dbReference type="PANTHER" id="PTHR44591">
    <property type="entry name" value="STRESS RESPONSE REGULATOR PROTEIN 1"/>
    <property type="match status" value="1"/>
</dbReference>
<reference evidence="5 6" key="1">
    <citation type="submission" date="2017-03" db="EMBL/GenBank/DDBJ databases">
        <title>Whole genome sequences of fourteen strains of Bradyrhizobium canariense and one strain of Bradyrhizobium japonicum isolated from Lupinus (Papilionoideae: Genisteae) species in Algeria.</title>
        <authorList>
            <person name="Crovadore J."/>
            <person name="Chekireb D."/>
            <person name="Brachmann A."/>
            <person name="Chablais R."/>
            <person name="Cochard B."/>
            <person name="Lefort F."/>
        </authorList>
    </citation>
    <scope>NUCLEOTIDE SEQUENCE [LARGE SCALE GENOMIC DNA]</scope>
    <source>
        <strain evidence="5 6">UBMA195</strain>
    </source>
</reference>
<dbReference type="SUPFAM" id="SSF52172">
    <property type="entry name" value="CheY-like"/>
    <property type="match status" value="1"/>
</dbReference>
<dbReference type="EMBL" id="NAFI01000164">
    <property type="protein sequence ID" value="OSJ13014.1"/>
    <property type="molecule type" value="Genomic_DNA"/>
</dbReference>
<dbReference type="GO" id="GO:0000160">
    <property type="term" value="P:phosphorelay signal transduction system"/>
    <property type="evidence" value="ECO:0007669"/>
    <property type="project" value="InterPro"/>
</dbReference>
<evidence type="ECO:0000259" key="4">
    <source>
        <dbReference type="PROSITE" id="PS50110"/>
    </source>
</evidence>
<evidence type="ECO:0000256" key="3">
    <source>
        <dbReference type="SAM" id="MobiDB-lite"/>
    </source>
</evidence>
<comment type="caution">
    <text evidence="5">The sequence shown here is derived from an EMBL/GenBank/DDBJ whole genome shotgun (WGS) entry which is preliminary data.</text>
</comment>
<dbReference type="PANTHER" id="PTHR44591:SF21">
    <property type="entry name" value="TWO-COMPONENT RESPONSE REGULATOR"/>
    <property type="match status" value="1"/>
</dbReference>
<gene>
    <name evidence="5" type="ORF">BSZ18_11990</name>
</gene>